<comment type="caution">
    <text evidence="3">The sequence shown here is derived from an EMBL/GenBank/DDBJ whole genome shotgun (WGS) entry which is preliminary data.</text>
</comment>
<evidence type="ECO:0000313" key="4">
    <source>
        <dbReference type="Proteomes" id="UP000774326"/>
    </source>
</evidence>
<organism evidence="3 4">
    <name type="scientific">Wickerhamomyces pijperi</name>
    <name type="common">Yeast</name>
    <name type="synonym">Pichia pijperi</name>
    <dbReference type="NCBI Taxonomy" id="599730"/>
    <lineage>
        <taxon>Eukaryota</taxon>
        <taxon>Fungi</taxon>
        <taxon>Dikarya</taxon>
        <taxon>Ascomycota</taxon>
        <taxon>Saccharomycotina</taxon>
        <taxon>Saccharomycetes</taxon>
        <taxon>Phaffomycetales</taxon>
        <taxon>Wickerhamomycetaceae</taxon>
        <taxon>Wickerhamomyces</taxon>
    </lineage>
</organism>
<comment type="similarity">
    <text evidence="1">Belongs to the actin family.</text>
</comment>
<keyword evidence="4" id="KW-1185">Reference proteome</keyword>
<dbReference type="Proteomes" id="UP000774326">
    <property type="component" value="Unassembled WGS sequence"/>
</dbReference>
<dbReference type="SUPFAM" id="SSF53067">
    <property type="entry name" value="Actin-like ATPase domain"/>
    <property type="match status" value="1"/>
</dbReference>
<dbReference type="Pfam" id="PF00022">
    <property type="entry name" value="Actin"/>
    <property type="match status" value="1"/>
</dbReference>
<gene>
    <name evidence="3" type="ORF">WICPIJ_005379</name>
</gene>
<dbReference type="SMART" id="SM00268">
    <property type="entry name" value="ACTIN"/>
    <property type="match status" value="1"/>
</dbReference>
<protein>
    <submittedName>
        <fullName evidence="3">Uncharacterized protein</fullName>
    </submittedName>
</protein>
<accession>A0A9P8Q403</accession>
<dbReference type="AlphaFoldDB" id="A0A9P8Q403"/>
<evidence type="ECO:0000256" key="2">
    <source>
        <dbReference type="SAM" id="MobiDB-lite"/>
    </source>
</evidence>
<dbReference type="Gene3D" id="3.30.420.40">
    <property type="match status" value="2"/>
</dbReference>
<dbReference type="OrthoDB" id="7340501at2759"/>
<name>A0A9P8Q403_WICPI</name>
<evidence type="ECO:0000313" key="3">
    <source>
        <dbReference type="EMBL" id="KAH3683651.1"/>
    </source>
</evidence>
<evidence type="ECO:0000256" key="1">
    <source>
        <dbReference type="RuleBase" id="RU000487"/>
    </source>
</evidence>
<dbReference type="InterPro" id="IPR004000">
    <property type="entry name" value="Actin"/>
</dbReference>
<feature type="region of interest" description="Disordered" evidence="2">
    <location>
        <begin position="153"/>
        <end position="184"/>
    </location>
</feature>
<feature type="non-terminal residue" evidence="3">
    <location>
        <position position="1"/>
    </location>
</feature>
<reference evidence="3" key="2">
    <citation type="submission" date="2021-01" db="EMBL/GenBank/DDBJ databases">
        <authorList>
            <person name="Schikora-Tamarit M.A."/>
        </authorList>
    </citation>
    <scope>NUCLEOTIDE SEQUENCE</scope>
    <source>
        <strain evidence="3">CBS2887</strain>
    </source>
</reference>
<sequence length="395" mass="45701">QQLLKEENFDDEADFNKYLASLEASLKRARKQDIGEAEDTQTAEVPTFPLIDIPDDQLSEEDIKEKRKQKLMKANYEARQRAKVEKQAEADRIAEEERKDIEWRKTDMQGWIHDRRSKLKDILNKRKERAKLREQLNDRKSHAAQLRMKSIASLAAEDSSSGAAKRKRQATIDNDPNDTFGANDDDWAIYKDIASLDDEEALEEEEAELVKLEKELLEHDPHFTEEDTYEASYDWRKSTLHLFLRGPRPFDSEDEHQQHQLHLNVERIRVPEVVFQPSIAGIDSAGIPELLENLLNNSLTATQRDTVVKDIFTTGGFTSFENYEDRIRKELQSILPFGTEINVRAAQDKMLDSWRGMSKWANSSQSKDGYVTRKEYDECGVGYLKEHGLSNVNLK</sequence>
<proteinExistence type="inferred from homology"/>
<dbReference type="PANTHER" id="PTHR11937">
    <property type="entry name" value="ACTIN"/>
    <property type="match status" value="1"/>
</dbReference>
<dbReference type="InterPro" id="IPR043129">
    <property type="entry name" value="ATPase_NBD"/>
</dbReference>
<dbReference type="EMBL" id="JAEUBG010003010">
    <property type="protein sequence ID" value="KAH3683651.1"/>
    <property type="molecule type" value="Genomic_DNA"/>
</dbReference>
<reference evidence="3" key="1">
    <citation type="journal article" date="2021" name="Open Biol.">
        <title>Shared evolutionary footprints suggest mitochondrial oxidative damage underlies multiple complex I losses in fungi.</title>
        <authorList>
            <person name="Schikora-Tamarit M.A."/>
            <person name="Marcet-Houben M."/>
            <person name="Nosek J."/>
            <person name="Gabaldon T."/>
        </authorList>
    </citation>
    <scope>NUCLEOTIDE SEQUENCE</scope>
    <source>
        <strain evidence="3">CBS2887</strain>
    </source>
</reference>
<dbReference type="Gene3D" id="3.90.640.10">
    <property type="entry name" value="Actin, Chain A, domain 4"/>
    <property type="match status" value="1"/>
</dbReference>
<dbReference type="FunFam" id="3.30.420.40:FF:000058">
    <property type="entry name" value="Putative actin-related protein 5"/>
    <property type="match status" value="1"/>
</dbReference>